<protein>
    <submittedName>
        <fullName evidence="1">Uncharacterized protein</fullName>
    </submittedName>
</protein>
<organism evidence="1 2">
    <name type="scientific">Clostridium subterminale</name>
    <dbReference type="NCBI Taxonomy" id="1550"/>
    <lineage>
        <taxon>Bacteria</taxon>
        <taxon>Bacillati</taxon>
        <taxon>Bacillota</taxon>
        <taxon>Clostridia</taxon>
        <taxon>Eubacteriales</taxon>
        <taxon>Clostridiaceae</taxon>
        <taxon>Clostridium</taxon>
    </lineage>
</organism>
<comment type="caution">
    <text evidence="1">The sequence shown here is derived from an EMBL/GenBank/DDBJ whole genome shotgun (WGS) entry which is preliminary data.</text>
</comment>
<evidence type="ECO:0000313" key="1">
    <source>
        <dbReference type="EMBL" id="GAA0765330.1"/>
    </source>
</evidence>
<reference evidence="1 2" key="1">
    <citation type="journal article" date="2019" name="Int. J. Syst. Evol. Microbiol.">
        <title>The Global Catalogue of Microorganisms (GCM) 10K type strain sequencing project: providing services to taxonomists for standard genome sequencing and annotation.</title>
        <authorList>
            <consortium name="The Broad Institute Genomics Platform"/>
            <consortium name="The Broad Institute Genome Sequencing Center for Infectious Disease"/>
            <person name="Wu L."/>
            <person name="Ma J."/>
        </authorList>
    </citation>
    <scope>NUCLEOTIDE SEQUENCE [LARGE SCALE GENOMIC DNA]</scope>
    <source>
        <strain evidence="1 2">JCM 1417</strain>
    </source>
</reference>
<keyword evidence="2" id="KW-1185">Reference proteome</keyword>
<sequence length="79" mass="9495">MMLLNIMSIYLLMIINQELTSIRKINFNMEIVNLGRTLFRTFYLWRIINKVTNMLYTEKGIKRKEVSFNIIVLCELIGY</sequence>
<proteinExistence type="predicted"/>
<dbReference type="Proteomes" id="UP001501047">
    <property type="component" value="Unassembled WGS sequence"/>
</dbReference>
<name>A0ABN1KFH4_CLOSU</name>
<accession>A0ABN1KFH4</accession>
<dbReference type="EMBL" id="BAAACI010000001">
    <property type="protein sequence ID" value="GAA0765330.1"/>
    <property type="molecule type" value="Genomic_DNA"/>
</dbReference>
<gene>
    <name evidence="1" type="ORF">GCM10008908_01690</name>
</gene>
<evidence type="ECO:0000313" key="2">
    <source>
        <dbReference type="Proteomes" id="UP001501047"/>
    </source>
</evidence>